<sequence length="410" mass="45765">MSDEPKLVVAPTVEKLERLATSHGALAPGTGLLTGVIALVLAILSVLAVIGFHFPAYLSTPELRHVYDVQTLRYVLFGAMVVSGALSLVNIVFGRRRWLAASAFAIVALAEALGGPTVPIGDFPDHTPYVGLDFFVLDLLGSTLVFVFLEKLFPLRRDQPIFRAEWQNDLTHFFVNHLIVGLVLLITNRVVHGAFGWAVSTTVQSFVASLPFLAQLFLVILVADLVQYWTHRAYHEVPFLWRFHSVHHSAEHMDWLAGSRQHLLELIATRIMVLAPIFVLGFSQRVIDVYVIVVGFQAVFNHANVDVRLGPLRYLIVTPNFHHWHHSRDTEAIDRNYAAHFAFLDYLFGTAVTADRKWPNRYGVVGDYVPLGFLKQLAFPFVGSTESRERPTLAPGEAAWTKPQDPPPPA</sequence>
<keyword evidence="9" id="KW-1185">Reference proteome</keyword>
<feature type="region of interest" description="Disordered" evidence="5">
    <location>
        <begin position="387"/>
        <end position="410"/>
    </location>
</feature>
<dbReference type="GO" id="GO:0016491">
    <property type="term" value="F:oxidoreductase activity"/>
    <property type="evidence" value="ECO:0007669"/>
    <property type="project" value="InterPro"/>
</dbReference>
<organism evidence="8 9">
    <name type="scientific">Sandaracinus amylolyticus</name>
    <dbReference type="NCBI Taxonomy" id="927083"/>
    <lineage>
        <taxon>Bacteria</taxon>
        <taxon>Pseudomonadati</taxon>
        <taxon>Myxococcota</taxon>
        <taxon>Polyangia</taxon>
        <taxon>Polyangiales</taxon>
        <taxon>Sandaracinaceae</taxon>
        <taxon>Sandaracinus</taxon>
    </lineage>
</organism>
<feature type="transmembrane region" description="Helical" evidence="6">
    <location>
        <begin position="129"/>
        <end position="149"/>
    </location>
</feature>
<keyword evidence="4 6" id="KW-0472">Membrane</keyword>
<evidence type="ECO:0000256" key="3">
    <source>
        <dbReference type="ARBA" id="ARBA00022989"/>
    </source>
</evidence>
<evidence type="ECO:0000256" key="1">
    <source>
        <dbReference type="ARBA" id="ARBA00004370"/>
    </source>
</evidence>
<dbReference type="InterPro" id="IPR006694">
    <property type="entry name" value="Fatty_acid_hydroxylase"/>
</dbReference>
<feature type="transmembrane region" description="Helical" evidence="6">
    <location>
        <begin position="170"/>
        <end position="191"/>
    </location>
</feature>
<comment type="subcellular location">
    <subcellularLocation>
        <location evidence="1">Membrane</location>
    </subcellularLocation>
</comment>
<evidence type="ECO:0000313" key="8">
    <source>
        <dbReference type="EMBL" id="AKF08389.1"/>
    </source>
</evidence>
<keyword evidence="3 6" id="KW-1133">Transmembrane helix</keyword>
<evidence type="ECO:0000256" key="4">
    <source>
        <dbReference type="ARBA" id="ARBA00023136"/>
    </source>
</evidence>
<proteinExistence type="predicted"/>
<keyword evidence="2 6" id="KW-0812">Transmembrane</keyword>
<dbReference type="InterPro" id="IPR050307">
    <property type="entry name" value="Sterol_Desaturase_Related"/>
</dbReference>
<dbReference type="GO" id="GO:0016020">
    <property type="term" value="C:membrane"/>
    <property type="evidence" value="ECO:0007669"/>
    <property type="project" value="UniProtKB-SubCell"/>
</dbReference>
<dbReference type="GO" id="GO:0008610">
    <property type="term" value="P:lipid biosynthetic process"/>
    <property type="evidence" value="ECO:0007669"/>
    <property type="project" value="InterPro"/>
</dbReference>
<dbReference type="PANTHER" id="PTHR11863">
    <property type="entry name" value="STEROL DESATURASE"/>
    <property type="match status" value="1"/>
</dbReference>
<protein>
    <submittedName>
        <fullName evidence="8">Sterol desaturase</fullName>
    </submittedName>
</protein>
<name>A0A0F6SGB2_9BACT</name>
<reference evidence="8 9" key="1">
    <citation type="submission" date="2015-03" db="EMBL/GenBank/DDBJ databases">
        <title>Genome assembly of Sandaracinus amylolyticus DSM 53668.</title>
        <authorList>
            <person name="Sharma G."/>
            <person name="Subramanian S."/>
        </authorList>
    </citation>
    <scope>NUCLEOTIDE SEQUENCE [LARGE SCALE GENOMIC DNA]</scope>
    <source>
        <strain evidence="8 9">DSM 53668</strain>
    </source>
</reference>
<feature type="transmembrane region" description="Helical" evidence="6">
    <location>
        <begin position="98"/>
        <end position="117"/>
    </location>
</feature>
<evidence type="ECO:0000259" key="7">
    <source>
        <dbReference type="Pfam" id="PF04116"/>
    </source>
</evidence>
<dbReference type="GO" id="GO:0005506">
    <property type="term" value="F:iron ion binding"/>
    <property type="evidence" value="ECO:0007669"/>
    <property type="project" value="InterPro"/>
</dbReference>
<evidence type="ECO:0000256" key="2">
    <source>
        <dbReference type="ARBA" id="ARBA00022692"/>
    </source>
</evidence>
<dbReference type="STRING" id="927083.DB32_005538"/>
<evidence type="ECO:0000256" key="5">
    <source>
        <dbReference type="SAM" id="MobiDB-lite"/>
    </source>
</evidence>
<feature type="transmembrane region" description="Helical" evidence="6">
    <location>
        <begin position="32"/>
        <end position="54"/>
    </location>
</feature>
<dbReference type="KEGG" id="samy:DB32_005538"/>
<dbReference type="RefSeq" id="WP_075097640.1">
    <property type="nucleotide sequence ID" value="NZ_CP011125.1"/>
</dbReference>
<feature type="transmembrane region" description="Helical" evidence="6">
    <location>
        <begin position="203"/>
        <end position="226"/>
    </location>
</feature>
<dbReference type="Pfam" id="PF04116">
    <property type="entry name" value="FA_hydroxylase"/>
    <property type="match status" value="1"/>
</dbReference>
<dbReference type="Proteomes" id="UP000034883">
    <property type="component" value="Chromosome"/>
</dbReference>
<feature type="domain" description="Fatty acid hydroxylase" evidence="7">
    <location>
        <begin position="217"/>
        <end position="350"/>
    </location>
</feature>
<evidence type="ECO:0000256" key="6">
    <source>
        <dbReference type="SAM" id="Phobius"/>
    </source>
</evidence>
<gene>
    <name evidence="8" type="ORF">DB32_005538</name>
</gene>
<dbReference type="EMBL" id="CP011125">
    <property type="protein sequence ID" value="AKF08389.1"/>
    <property type="molecule type" value="Genomic_DNA"/>
</dbReference>
<dbReference type="OrthoDB" id="5291790at2"/>
<evidence type="ECO:0000313" key="9">
    <source>
        <dbReference type="Proteomes" id="UP000034883"/>
    </source>
</evidence>
<dbReference type="AlphaFoldDB" id="A0A0F6SGB2"/>
<feature type="transmembrane region" description="Helical" evidence="6">
    <location>
        <begin position="74"/>
        <end position="93"/>
    </location>
</feature>
<accession>A0A0F6SGB2</accession>